<dbReference type="AlphaFoldDB" id="V9Z1N2"/>
<feature type="transmembrane region" description="Helical" evidence="1">
    <location>
        <begin position="12"/>
        <end position="37"/>
    </location>
</feature>
<gene>
    <name evidence="3" type="ORF">pFRL4_222</name>
</gene>
<dbReference type="Pfam" id="PF09851">
    <property type="entry name" value="SHOCT"/>
    <property type="match status" value="1"/>
</dbReference>
<keyword evidence="1" id="KW-0472">Membrane</keyword>
<organism evidence="3">
    <name type="scientific">Streptomyces sp. F2</name>
    <dbReference type="NCBI Taxonomy" id="317660"/>
    <lineage>
        <taxon>Bacteria</taxon>
        <taxon>Bacillati</taxon>
        <taxon>Actinomycetota</taxon>
        <taxon>Actinomycetes</taxon>
        <taxon>Kitasatosporales</taxon>
        <taxon>Streptomycetaceae</taxon>
        <taxon>Streptomyces</taxon>
    </lineage>
</organism>
<reference evidence="3" key="1">
    <citation type="submission" date="2013-09" db="EMBL/GenBank/DDBJ databases">
        <title>Complete nucleotide sequence of Streptomyces linear plasmid pFRL4.</title>
        <authorList>
            <person name="Chen Z."/>
            <person name="Fang P."/>
            <person name="Qin Z."/>
        </authorList>
    </citation>
    <scope>NUCLEOTIDE SEQUENCE</scope>
    <source>
        <plasmid evidence="3">pFRL4</plasmid>
    </source>
</reference>
<keyword evidence="3" id="KW-0614">Plasmid</keyword>
<sequence length="97" mass="11002">MMFWYNDHDISGWGWFGMSLGMVVFWGLLITAFVLLFRALNRPPEHTGVSTPPSVPPASATPEQLLAERFARGEIDEEEYRRRLEVLHAGGPTLTKQ</sequence>
<dbReference type="InterPro" id="IPR018649">
    <property type="entry name" value="SHOCT"/>
</dbReference>
<dbReference type="EMBL" id="KF602049">
    <property type="protein sequence ID" value="AHE39455.1"/>
    <property type="molecule type" value="Genomic_DNA"/>
</dbReference>
<keyword evidence="1" id="KW-0812">Transmembrane</keyword>
<evidence type="ECO:0000259" key="2">
    <source>
        <dbReference type="Pfam" id="PF09851"/>
    </source>
</evidence>
<evidence type="ECO:0000256" key="1">
    <source>
        <dbReference type="SAM" id="Phobius"/>
    </source>
</evidence>
<accession>V9Z1N2</accession>
<protein>
    <recommendedName>
        <fullName evidence="2">SHOCT domain-containing protein</fullName>
    </recommendedName>
</protein>
<evidence type="ECO:0000313" key="3">
    <source>
        <dbReference type="EMBL" id="AHE39455.1"/>
    </source>
</evidence>
<keyword evidence="1" id="KW-1133">Transmembrane helix</keyword>
<name>V9Z1N2_9ACTN</name>
<geneLocation type="plasmid" evidence="3">
    <name>pFRL4</name>
</geneLocation>
<proteinExistence type="predicted"/>
<dbReference type="RefSeq" id="WP_024126352.1">
    <property type="nucleotide sequence ID" value="NC_023284.1"/>
</dbReference>
<feature type="domain" description="SHOCT" evidence="2">
    <location>
        <begin position="62"/>
        <end position="87"/>
    </location>
</feature>